<feature type="transmembrane region" description="Helical" evidence="6">
    <location>
        <begin position="133"/>
        <end position="156"/>
    </location>
</feature>
<evidence type="ECO:0000256" key="5">
    <source>
        <dbReference type="ARBA" id="ARBA00023136"/>
    </source>
</evidence>
<evidence type="ECO:0000256" key="1">
    <source>
        <dbReference type="ARBA" id="ARBA00004651"/>
    </source>
</evidence>
<keyword evidence="2" id="KW-0813">Transport</keyword>
<evidence type="ECO:0000256" key="6">
    <source>
        <dbReference type="SAM" id="Phobius"/>
    </source>
</evidence>
<evidence type="ECO:0000256" key="2">
    <source>
        <dbReference type="ARBA" id="ARBA00022448"/>
    </source>
</evidence>
<organism evidence="8 9">
    <name type="scientific">Cryobacterium roopkundense</name>
    <dbReference type="NCBI Taxonomy" id="1001240"/>
    <lineage>
        <taxon>Bacteria</taxon>
        <taxon>Bacillati</taxon>
        <taxon>Actinomycetota</taxon>
        <taxon>Actinomycetes</taxon>
        <taxon>Micrococcales</taxon>
        <taxon>Microbacteriaceae</taxon>
        <taxon>Cryobacterium</taxon>
    </lineage>
</organism>
<feature type="transmembrane region" description="Helical" evidence="6">
    <location>
        <begin position="76"/>
        <end position="93"/>
    </location>
</feature>
<protein>
    <submittedName>
        <fullName evidence="8">MFS family permease</fullName>
    </submittedName>
</protein>
<dbReference type="GO" id="GO:0005886">
    <property type="term" value="C:plasma membrane"/>
    <property type="evidence" value="ECO:0007669"/>
    <property type="project" value="UniProtKB-SubCell"/>
</dbReference>
<evidence type="ECO:0000313" key="8">
    <source>
        <dbReference type="EMBL" id="MBB5639997.1"/>
    </source>
</evidence>
<gene>
    <name evidence="8" type="ORF">BJ997_000545</name>
</gene>
<name>A0A7W9E1X7_9MICO</name>
<reference evidence="8 9" key="1">
    <citation type="submission" date="2020-08" db="EMBL/GenBank/DDBJ databases">
        <title>Sequencing the genomes of 1000 actinobacteria strains.</title>
        <authorList>
            <person name="Klenk H.-P."/>
        </authorList>
    </citation>
    <scope>NUCLEOTIDE SEQUENCE [LARGE SCALE GENOMIC DNA]</scope>
    <source>
        <strain evidence="8 9">DSM 21065</strain>
    </source>
</reference>
<comment type="subcellular location">
    <subcellularLocation>
        <location evidence="1">Cell membrane</location>
        <topology evidence="1">Multi-pass membrane protein</topology>
    </subcellularLocation>
</comment>
<dbReference type="PROSITE" id="PS50850">
    <property type="entry name" value="MFS"/>
    <property type="match status" value="1"/>
</dbReference>
<dbReference type="CDD" id="cd17321">
    <property type="entry name" value="MFS_MMR_MDR_like"/>
    <property type="match status" value="1"/>
</dbReference>
<evidence type="ECO:0000313" key="9">
    <source>
        <dbReference type="Proteomes" id="UP000561726"/>
    </source>
</evidence>
<keyword evidence="5 6" id="KW-0472">Membrane</keyword>
<keyword evidence="3 6" id="KW-0812">Transmembrane</keyword>
<sequence length="206" mass="22294">MTEARRRWFGLVFISIAVALIIVDSTIVNVAIPSIVDDLGITSTQVQWVQESYTLVFAALLLVFGTLADRYGRRRILLLGIVIFAGSSVLAALAQTGDLLIASRILQGVGGAMVLPTTLSIINATFRGRERGIAFAIWGSTIGGMVAVGPLLGGFLTTYYSWRWAFGINVPLGLIIIVGLLFFVSESRETADPTRAESTLWVRCSR</sequence>
<dbReference type="PRINTS" id="PR01036">
    <property type="entry name" value="TCRTETB"/>
</dbReference>
<evidence type="ECO:0000256" key="4">
    <source>
        <dbReference type="ARBA" id="ARBA00022989"/>
    </source>
</evidence>
<dbReference type="PANTHER" id="PTHR42718">
    <property type="entry name" value="MAJOR FACILITATOR SUPERFAMILY MULTIDRUG TRANSPORTER MFSC"/>
    <property type="match status" value="1"/>
</dbReference>
<dbReference type="EMBL" id="JACHBQ010000001">
    <property type="protein sequence ID" value="MBB5639997.1"/>
    <property type="molecule type" value="Genomic_DNA"/>
</dbReference>
<dbReference type="Gene3D" id="1.20.1720.10">
    <property type="entry name" value="Multidrug resistance protein D"/>
    <property type="match status" value="1"/>
</dbReference>
<feature type="domain" description="Major facilitator superfamily (MFS) profile" evidence="7">
    <location>
        <begin position="10"/>
        <end position="206"/>
    </location>
</feature>
<comment type="caution">
    <text evidence="8">The sequence shown here is derived from an EMBL/GenBank/DDBJ whole genome shotgun (WGS) entry which is preliminary data.</text>
</comment>
<accession>A0A7W9E1X7</accession>
<dbReference type="Proteomes" id="UP000561726">
    <property type="component" value="Unassembled WGS sequence"/>
</dbReference>
<feature type="transmembrane region" description="Helical" evidence="6">
    <location>
        <begin position="105"/>
        <end position="126"/>
    </location>
</feature>
<proteinExistence type="predicted"/>
<feature type="transmembrane region" description="Helical" evidence="6">
    <location>
        <begin position="52"/>
        <end position="69"/>
    </location>
</feature>
<dbReference type="PANTHER" id="PTHR42718:SF9">
    <property type="entry name" value="MAJOR FACILITATOR SUPERFAMILY MULTIDRUG TRANSPORTER MFSC"/>
    <property type="match status" value="1"/>
</dbReference>
<evidence type="ECO:0000256" key="3">
    <source>
        <dbReference type="ARBA" id="ARBA00022692"/>
    </source>
</evidence>
<dbReference type="InterPro" id="IPR036259">
    <property type="entry name" value="MFS_trans_sf"/>
</dbReference>
<dbReference type="GO" id="GO:0022857">
    <property type="term" value="F:transmembrane transporter activity"/>
    <property type="evidence" value="ECO:0007669"/>
    <property type="project" value="InterPro"/>
</dbReference>
<dbReference type="AlphaFoldDB" id="A0A7W9E1X7"/>
<dbReference type="InterPro" id="IPR020846">
    <property type="entry name" value="MFS_dom"/>
</dbReference>
<evidence type="ECO:0000259" key="7">
    <source>
        <dbReference type="PROSITE" id="PS50850"/>
    </source>
</evidence>
<dbReference type="Pfam" id="PF07690">
    <property type="entry name" value="MFS_1"/>
    <property type="match status" value="1"/>
</dbReference>
<dbReference type="RefSeq" id="WP_236628875.1">
    <property type="nucleotide sequence ID" value="NZ_JACHBQ010000001.1"/>
</dbReference>
<keyword evidence="4 6" id="KW-1133">Transmembrane helix</keyword>
<dbReference type="SUPFAM" id="SSF103473">
    <property type="entry name" value="MFS general substrate transporter"/>
    <property type="match status" value="1"/>
</dbReference>
<feature type="transmembrane region" description="Helical" evidence="6">
    <location>
        <begin position="162"/>
        <end position="184"/>
    </location>
</feature>
<dbReference type="InterPro" id="IPR011701">
    <property type="entry name" value="MFS"/>
</dbReference>
<feature type="transmembrane region" description="Helical" evidence="6">
    <location>
        <begin position="12"/>
        <end position="32"/>
    </location>
</feature>